<sequence>MKPFSFFSPILLYLHLPLFTLKLLWFGPSIIVSVALENQTDHLALLKFKASISSDPYRTLESWNSSIHLCKWHGITCNPMHGRVIGLNLEGCHLHGSLSSHIGNLTFLINLNLQNNSFFGEIPQELGQLLQLQQLYLTNNSFVGEIPTNLTHCSNLKGLYLEGNDLIGKIPIEMGSLKKLQVMTFWRNNLTGGIPSFIGNLSSLTRFSVTSNNLEGDIPQEICRLNKLTILFVGENNLSGMIPSCLYNISSLIKFSAAMNKFHGSLPPNMFHTLPNLQFFEIGMNKISGPIPTSMINASSGFTLFDISKNYFVGQVPSLGRLKELLYLNLEINNLGDNSTKDLEFLKSLTNCSKLQMFSMFNNNFGGILPNSIGNLSIELNELYLGANMISGKVPAELGNLVGLTLLSMEYNLFEGIIPTTFGKLKNMQWLALGRNKLSGGIPLFMGNLSQLFHLNLHLNMLEGTIPPSIGNCQNLQYLDLSQNKFSGTIPIEIFYLFSLSNLLKLSHNTLSGSLPREVGKLKNIDWIDVSENHLSGDIPETIGECISLEYLTLQGNSFQGIIPSSLASLKGLRGLDLSRNHLSGPIPKTLQNISFLEYLNVSFNMLEGEVPINGVFQNATQVAIIGNNKLCGGISELHLPPCSIKSMKHAKSHHFRLIAVIVSLVSFLLIISFIITIYWIRKRKQKQSFDSPTINQLAKVSYQDLHRGTDGFSDTNLIGSGSFGSVYKGNLVSEDNAVAIKVLNLQKKGAHKSFIAECNALKNIRHRNLVKILTCCSSTDYKGQEFKALVFDYMKNGSLEQWLHPEILDAEHATILDLGQRLNIIMDVASALHYLHQECEQLVLHCDLKPSNVLLDDDMVAHVSDFGIAKLVSAIGTTSHKNSSTSGIKGTVGYAPPEYGMGSEVSKFGDMYSFGVLMMEVLTGRRPTDEVFEDGQNLHDYVAISFPDNLIKILDPHLVSRDAEVAREGGNSENLIPSVEECLVSLFRIGLICSMESPKERMNIVDVTGELSIVRKEFLAGITLISN</sequence>
<dbReference type="FunFam" id="1.10.510.10:FF:000358">
    <property type="entry name" value="Putative leucine-rich repeat receptor-like serine/threonine-protein kinase"/>
    <property type="match status" value="1"/>
</dbReference>
<dbReference type="GO" id="GO:0005524">
    <property type="term" value="F:ATP binding"/>
    <property type="evidence" value="ECO:0007669"/>
    <property type="project" value="UniProtKB-UniRule"/>
</dbReference>
<dbReference type="PROSITE" id="PS50011">
    <property type="entry name" value="PROTEIN_KINASE_DOM"/>
    <property type="match status" value="1"/>
</dbReference>
<evidence type="ECO:0000256" key="3">
    <source>
        <dbReference type="ARBA" id="ARBA00008684"/>
    </source>
</evidence>
<dbReference type="eggNOG" id="ENOG502QPYS">
    <property type="taxonomic scope" value="Eukaryota"/>
</dbReference>
<evidence type="ECO:0000256" key="13">
    <source>
        <dbReference type="ARBA" id="ARBA00022741"/>
    </source>
</evidence>
<keyword evidence="12" id="KW-0677">Repeat</keyword>
<dbReference type="InterPro" id="IPR003591">
    <property type="entry name" value="Leu-rich_rpt_typical-subtyp"/>
</dbReference>
<protein>
    <recommendedName>
        <fullName evidence="4">non-specific serine/threonine protein kinase</fullName>
        <ecNumber evidence="4">2.7.11.1</ecNumber>
    </recommendedName>
</protein>
<dbReference type="PROSITE" id="PS00108">
    <property type="entry name" value="PROTEIN_KINASE_ST"/>
    <property type="match status" value="1"/>
</dbReference>
<evidence type="ECO:0000313" key="26">
    <source>
        <dbReference type="RefSeq" id="XP_004512338.2"/>
    </source>
</evidence>
<dbReference type="Pfam" id="PF13855">
    <property type="entry name" value="LRR_8"/>
    <property type="match status" value="1"/>
</dbReference>
<evidence type="ECO:0000256" key="2">
    <source>
        <dbReference type="ARBA" id="ARBA00004479"/>
    </source>
</evidence>
<accession>A0A1S2YZF0</accession>
<evidence type="ECO:0000256" key="20">
    <source>
        <dbReference type="ARBA" id="ARBA00047899"/>
    </source>
</evidence>
<dbReference type="InterPro" id="IPR032675">
    <property type="entry name" value="LRR_dom_sf"/>
</dbReference>
<dbReference type="GO" id="GO:0004674">
    <property type="term" value="F:protein serine/threonine kinase activity"/>
    <property type="evidence" value="ECO:0007669"/>
    <property type="project" value="UniProtKB-KW"/>
</dbReference>
<evidence type="ECO:0000256" key="18">
    <source>
        <dbReference type="ARBA" id="ARBA00023170"/>
    </source>
</evidence>
<evidence type="ECO:0000256" key="22">
    <source>
        <dbReference type="PROSITE-ProRule" id="PRU10141"/>
    </source>
</evidence>
<keyword evidence="13 22" id="KW-0547">Nucleotide-binding</keyword>
<keyword evidence="15 22" id="KW-0067">ATP-binding</keyword>
<dbReference type="FunFam" id="3.30.200.20:FF:000432">
    <property type="entry name" value="LRR receptor-like serine/threonine-protein kinase EFR"/>
    <property type="match status" value="1"/>
</dbReference>
<evidence type="ECO:0000256" key="21">
    <source>
        <dbReference type="ARBA" id="ARBA00048679"/>
    </source>
</evidence>
<dbReference type="RefSeq" id="XP_004512338.2">
    <property type="nucleotide sequence ID" value="XM_004512281.3"/>
</dbReference>
<dbReference type="Proteomes" id="UP000087171">
    <property type="component" value="Chromosome Ca8"/>
</dbReference>
<feature type="domain" description="Protein kinase" evidence="24">
    <location>
        <begin position="713"/>
        <end position="1020"/>
    </location>
</feature>
<dbReference type="InterPro" id="IPR017441">
    <property type="entry name" value="Protein_kinase_ATP_BS"/>
</dbReference>
<dbReference type="SUPFAM" id="SSF52058">
    <property type="entry name" value="L domain-like"/>
    <property type="match status" value="2"/>
</dbReference>
<keyword evidence="9" id="KW-0808">Transferase</keyword>
<evidence type="ECO:0000256" key="19">
    <source>
        <dbReference type="ARBA" id="ARBA00023180"/>
    </source>
</evidence>
<keyword evidence="14" id="KW-0418">Kinase</keyword>
<keyword evidence="10 23" id="KW-0812">Transmembrane</keyword>
<dbReference type="SUPFAM" id="SSF56112">
    <property type="entry name" value="Protein kinase-like (PK-like)"/>
    <property type="match status" value="1"/>
</dbReference>
<dbReference type="FunFam" id="3.80.10.10:FF:000565">
    <property type="entry name" value="Leucine-rich repeat receptor-like kinase protein FLORAL ORGAN NUMBER1"/>
    <property type="match status" value="1"/>
</dbReference>
<organism evidence="25 26">
    <name type="scientific">Cicer arietinum</name>
    <name type="common">Chickpea</name>
    <name type="synonym">Garbanzo</name>
    <dbReference type="NCBI Taxonomy" id="3827"/>
    <lineage>
        <taxon>Eukaryota</taxon>
        <taxon>Viridiplantae</taxon>
        <taxon>Streptophyta</taxon>
        <taxon>Embryophyta</taxon>
        <taxon>Tracheophyta</taxon>
        <taxon>Spermatophyta</taxon>
        <taxon>Magnoliopsida</taxon>
        <taxon>eudicotyledons</taxon>
        <taxon>Gunneridae</taxon>
        <taxon>Pentapetalae</taxon>
        <taxon>rosids</taxon>
        <taxon>fabids</taxon>
        <taxon>Fabales</taxon>
        <taxon>Fabaceae</taxon>
        <taxon>Papilionoideae</taxon>
        <taxon>50 kb inversion clade</taxon>
        <taxon>NPAAA clade</taxon>
        <taxon>Hologalegina</taxon>
        <taxon>IRL clade</taxon>
        <taxon>Cicereae</taxon>
        <taxon>Cicer</taxon>
    </lineage>
</organism>
<feature type="transmembrane region" description="Helical" evidence="23">
    <location>
        <begin position="658"/>
        <end position="681"/>
    </location>
</feature>
<reference evidence="26" key="2">
    <citation type="submission" date="2025-08" db="UniProtKB">
        <authorList>
            <consortium name="RefSeq"/>
        </authorList>
    </citation>
    <scope>IDENTIFICATION</scope>
    <source>
        <tissue evidence="26">Etiolated seedlings</tissue>
    </source>
</reference>
<dbReference type="PANTHER" id="PTHR48053">
    <property type="entry name" value="LEUCINE RICH REPEAT FAMILY PROTEIN, EXPRESSED"/>
    <property type="match status" value="1"/>
</dbReference>
<evidence type="ECO:0000256" key="17">
    <source>
        <dbReference type="ARBA" id="ARBA00023136"/>
    </source>
</evidence>
<keyword evidence="5" id="KW-1003">Cell membrane</keyword>
<evidence type="ECO:0000256" key="14">
    <source>
        <dbReference type="ARBA" id="ARBA00022777"/>
    </source>
</evidence>
<evidence type="ECO:0000256" key="11">
    <source>
        <dbReference type="ARBA" id="ARBA00022729"/>
    </source>
</evidence>
<dbReference type="Gene3D" id="1.10.510.10">
    <property type="entry name" value="Transferase(Phosphotransferase) domain 1"/>
    <property type="match status" value="1"/>
</dbReference>
<evidence type="ECO:0000256" key="16">
    <source>
        <dbReference type="ARBA" id="ARBA00022989"/>
    </source>
</evidence>
<evidence type="ECO:0000256" key="10">
    <source>
        <dbReference type="ARBA" id="ARBA00022692"/>
    </source>
</evidence>
<evidence type="ECO:0000256" key="15">
    <source>
        <dbReference type="ARBA" id="ARBA00022840"/>
    </source>
</evidence>
<dbReference type="Gene3D" id="3.30.200.20">
    <property type="entry name" value="Phosphorylase Kinase, domain 1"/>
    <property type="match status" value="1"/>
</dbReference>
<keyword evidence="16 23" id="KW-1133">Transmembrane helix</keyword>
<keyword evidence="25" id="KW-1185">Reference proteome</keyword>
<dbReference type="InterPro" id="IPR051716">
    <property type="entry name" value="Plant_RL_S/T_kinase"/>
</dbReference>
<dbReference type="PaxDb" id="3827-XP_004512338.1"/>
<evidence type="ECO:0000256" key="8">
    <source>
        <dbReference type="ARBA" id="ARBA00022614"/>
    </source>
</evidence>
<evidence type="ECO:0000256" key="12">
    <source>
        <dbReference type="ARBA" id="ARBA00022737"/>
    </source>
</evidence>
<dbReference type="PROSITE" id="PS00107">
    <property type="entry name" value="PROTEIN_KINASE_ATP"/>
    <property type="match status" value="1"/>
</dbReference>
<keyword evidence="19" id="KW-0325">Glycoprotein</keyword>
<evidence type="ECO:0000256" key="6">
    <source>
        <dbReference type="ARBA" id="ARBA00022527"/>
    </source>
</evidence>
<dbReference type="Pfam" id="PF08263">
    <property type="entry name" value="LRRNT_2"/>
    <property type="match status" value="1"/>
</dbReference>
<evidence type="ECO:0000256" key="1">
    <source>
        <dbReference type="ARBA" id="ARBA00004162"/>
    </source>
</evidence>
<gene>
    <name evidence="26" type="primary">LOC101494126</name>
</gene>
<dbReference type="FunFam" id="3.80.10.10:FF:000383">
    <property type="entry name" value="Leucine-rich repeat receptor protein kinase EMS1"/>
    <property type="match status" value="1"/>
</dbReference>
<keyword evidence="11" id="KW-0732">Signal</keyword>
<dbReference type="EC" id="2.7.11.1" evidence="4"/>
<feature type="binding site" evidence="22">
    <location>
        <position position="742"/>
    </location>
    <ligand>
        <name>ATP</name>
        <dbReference type="ChEBI" id="CHEBI:30616"/>
    </ligand>
</feature>
<dbReference type="KEGG" id="cam:101494126"/>
<proteinExistence type="inferred from homology"/>
<dbReference type="PANTHER" id="PTHR48053:SF37">
    <property type="entry name" value="LEUCINE-RICH REPEAT PROTEIN KINASE FAMILY PROTEIN"/>
    <property type="match status" value="1"/>
</dbReference>
<evidence type="ECO:0000256" key="7">
    <source>
        <dbReference type="ARBA" id="ARBA00022553"/>
    </source>
</evidence>
<dbReference type="InterPro" id="IPR000719">
    <property type="entry name" value="Prot_kinase_dom"/>
</dbReference>
<keyword evidence="7" id="KW-0597">Phosphoprotein</keyword>
<evidence type="ECO:0000256" key="9">
    <source>
        <dbReference type="ARBA" id="ARBA00022679"/>
    </source>
</evidence>
<dbReference type="SMART" id="SM00369">
    <property type="entry name" value="LRR_TYP"/>
    <property type="match status" value="6"/>
</dbReference>
<evidence type="ECO:0000313" key="25">
    <source>
        <dbReference type="Proteomes" id="UP000087171"/>
    </source>
</evidence>
<dbReference type="InterPro" id="IPR013210">
    <property type="entry name" value="LRR_N_plant-typ"/>
</dbReference>
<dbReference type="AlphaFoldDB" id="A0A1S2YZF0"/>
<comment type="catalytic activity">
    <reaction evidence="20">
        <text>L-threonyl-[protein] + ATP = O-phospho-L-threonyl-[protein] + ADP + H(+)</text>
        <dbReference type="Rhea" id="RHEA:46608"/>
        <dbReference type="Rhea" id="RHEA-COMP:11060"/>
        <dbReference type="Rhea" id="RHEA-COMP:11605"/>
        <dbReference type="ChEBI" id="CHEBI:15378"/>
        <dbReference type="ChEBI" id="CHEBI:30013"/>
        <dbReference type="ChEBI" id="CHEBI:30616"/>
        <dbReference type="ChEBI" id="CHEBI:61977"/>
        <dbReference type="ChEBI" id="CHEBI:456216"/>
        <dbReference type="EC" id="2.7.11.1"/>
    </reaction>
</comment>
<evidence type="ECO:0000256" key="4">
    <source>
        <dbReference type="ARBA" id="ARBA00012513"/>
    </source>
</evidence>
<evidence type="ECO:0000256" key="5">
    <source>
        <dbReference type="ARBA" id="ARBA00022475"/>
    </source>
</evidence>
<dbReference type="Gene3D" id="3.80.10.10">
    <property type="entry name" value="Ribonuclease Inhibitor"/>
    <property type="match status" value="3"/>
</dbReference>
<keyword evidence="8" id="KW-0433">Leucine-rich repeat</keyword>
<dbReference type="GeneID" id="101494126"/>
<name>A0A1S2YZF0_CICAR</name>
<keyword evidence="18" id="KW-0675">Receptor</keyword>
<comment type="catalytic activity">
    <reaction evidence="21">
        <text>L-seryl-[protein] + ATP = O-phospho-L-seryl-[protein] + ADP + H(+)</text>
        <dbReference type="Rhea" id="RHEA:17989"/>
        <dbReference type="Rhea" id="RHEA-COMP:9863"/>
        <dbReference type="Rhea" id="RHEA-COMP:11604"/>
        <dbReference type="ChEBI" id="CHEBI:15378"/>
        <dbReference type="ChEBI" id="CHEBI:29999"/>
        <dbReference type="ChEBI" id="CHEBI:30616"/>
        <dbReference type="ChEBI" id="CHEBI:83421"/>
        <dbReference type="ChEBI" id="CHEBI:456216"/>
        <dbReference type="EC" id="2.7.11.1"/>
    </reaction>
</comment>
<dbReference type="SMART" id="SM00220">
    <property type="entry name" value="S_TKc"/>
    <property type="match status" value="1"/>
</dbReference>
<dbReference type="FunFam" id="3.80.10.10:FF:000288">
    <property type="entry name" value="LRR receptor-like serine/threonine-protein kinase EFR"/>
    <property type="match status" value="1"/>
</dbReference>
<comment type="subcellular location">
    <subcellularLocation>
        <location evidence="1">Cell membrane</location>
        <topology evidence="1">Single-pass membrane protein</topology>
    </subcellularLocation>
    <subcellularLocation>
        <location evidence="2">Membrane</location>
        <topology evidence="2">Single-pass type I membrane protein</topology>
    </subcellularLocation>
</comment>
<keyword evidence="6" id="KW-0723">Serine/threonine-protein kinase</keyword>
<dbReference type="InterPro" id="IPR001611">
    <property type="entry name" value="Leu-rich_rpt"/>
</dbReference>
<dbReference type="GO" id="GO:0005886">
    <property type="term" value="C:plasma membrane"/>
    <property type="evidence" value="ECO:0007669"/>
    <property type="project" value="UniProtKB-SubCell"/>
</dbReference>
<dbReference type="OrthoDB" id="676979at2759"/>
<evidence type="ECO:0000259" key="24">
    <source>
        <dbReference type="PROSITE" id="PS50011"/>
    </source>
</evidence>
<evidence type="ECO:0000256" key="23">
    <source>
        <dbReference type="SAM" id="Phobius"/>
    </source>
</evidence>
<reference evidence="25" key="1">
    <citation type="journal article" date="2013" name="Nat. Biotechnol.">
        <title>Draft genome sequence of chickpea (Cicer arietinum) provides a resource for trait improvement.</title>
        <authorList>
            <person name="Varshney R.K."/>
            <person name="Song C."/>
            <person name="Saxena R.K."/>
            <person name="Azam S."/>
            <person name="Yu S."/>
            <person name="Sharpe A.G."/>
            <person name="Cannon S."/>
            <person name="Baek J."/>
            <person name="Rosen B.D."/>
            <person name="Tar'an B."/>
            <person name="Millan T."/>
            <person name="Zhang X."/>
            <person name="Ramsay L.D."/>
            <person name="Iwata A."/>
            <person name="Wang Y."/>
            <person name="Nelson W."/>
            <person name="Farmer A.D."/>
            <person name="Gaur P.M."/>
            <person name="Soderlund C."/>
            <person name="Penmetsa R.V."/>
            <person name="Xu C."/>
            <person name="Bharti A.K."/>
            <person name="He W."/>
            <person name="Winter P."/>
            <person name="Zhao S."/>
            <person name="Hane J.K."/>
            <person name="Carrasquilla-Garcia N."/>
            <person name="Condie J.A."/>
            <person name="Upadhyaya H.D."/>
            <person name="Luo M.C."/>
            <person name="Thudi M."/>
            <person name="Gowda C.L."/>
            <person name="Singh N.P."/>
            <person name="Lichtenzveig J."/>
            <person name="Gali K.K."/>
            <person name="Rubio J."/>
            <person name="Nadarajan N."/>
            <person name="Dolezel J."/>
            <person name="Bansal K.C."/>
            <person name="Xu X."/>
            <person name="Edwards D."/>
            <person name="Zhang G."/>
            <person name="Kahl G."/>
            <person name="Gil J."/>
            <person name="Singh K.B."/>
            <person name="Datta S.K."/>
            <person name="Jackson S.A."/>
            <person name="Wang J."/>
            <person name="Cook D.R."/>
        </authorList>
    </citation>
    <scope>NUCLEOTIDE SEQUENCE [LARGE SCALE GENOMIC DNA]</scope>
    <source>
        <strain evidence="25">cv. CDC Frontier</strain>
    </source>
</reference>
<comment type="similarity">
    <text evidence="3">Belongs to the protein kinase superfamily. Ser/Thr protein kinase family.</text>
</comment>
<dbReference type="Pfam" id="PF00560">
    <property type="entry name" value="LRR_1"/>
    <property type="match status" value="4"/>
</dbReference>
<dbReference type="Pfam" id="PF00069">
    <property type="entry name" value="Pkinase"/>
    <property type="match status" value="1"/>
</dbReference>
<dbReference type="InterPro" id="IPR008271">
    <property type="entry name" value="Ser/Thr_kinase_AS"/>
</dbReference>
<dbReference type="InterPro" id="IPR011009">
    <property type="entry name" value="Kinase-like_dom_sf"/>
</dbReference>
<keyword evidence="17 23" id="KW-0472">Membrane</keyword>